<feature type="region of interest" description="Disordered" evidence="1">
    <location>
        <begin position="217"/>
        <end position="238"/>
    </location>
</feature>
<reference evidence="2 3" key="1">
    <citation type="journal article" date="2016" name="Nat. Commun.">
        <title>Ectomycorrhizal ecology is imprinted in the genome of the dominant symbiotic fungus Cenococcum geophilum.</title>
        <authorList>
            <consortium name="DOE Joint Genome Institute"/>
            <person name="Peter M."/>
            <person name="Kohler A."/>
            <person name="Ohm R.A."/>
            <person name="Kuo A."/>
            <person name="Krutzmann J."/>
            <person name="Morin E."/>
            <person name="Arend M."/>
            <person name="Barry K.W."/>
            <person name="Binder M."/>
            <person name="Choi C."/>
            <person name="Clum A."/>
            <person name="Copeland A."/>
            <person name="Grisel N."/>
            <person name="Haridas S."/>
            <person name="Kipfer T."/>
            <person name="LaButti K."/>
            <person name="Lindquist E."/>
            <person name="Lipzen A."/>
            <person name="Maire R."/>
            <person name="Meier B."/>
            <person name="Mihaltcheva S."/>
            <person name="Molinier V."/>
            <person name="Murat C."/>
            <person name="Poggeler S."/>
            <person name="Quandt C.A."/>
            <person name="Sperisen C."/>
            <person name="Tritt A."/>
            <person name="Tisserant E."/>
            <person name="Crous P.W."/>
            <person name="Henrissat B."/>
            <person name="Nehls U."/>
            <person name="Egli S."/>
            <person name="Spatafora J.W."/>
            <person name="Grigoriev I.V."/>
            <person name="Martin F.M."/>
        </authorList>
    </citation>
    <scope>NUCLEOTIDE SEQUENCE [LARGE SCALE GENOMIC DNA]</scope>
    <source>
        <strain evidence="2 3">CBS 459.81</strain>
    </source>
</reference>
<feature type="compositionally biased region" description="Acidic residues" evidence="1">
    <location>
        <begin position="156"/>
        <end position="171"/>
    </location>
</feature>
<feature type="compositionally biased region" description="Polar residues" evidence="1">
    <location>
        <begin position="79"/>
        <end position="88"/>
    </location>
</feature>
<dbReference type="AlphaFoldDB" id="A0A8E2E5Z1"/>
<feature type="compositionally biased region" description="Acidic residues" evidence="1">
    <location>
        <begin position="104"/>
        <end position="126"/>
    </location>
</feature>
<dbReference type="EMBL" id="KV745099">
    <property type="protein sequence ID" value="OCK77799.1"/>
    <property type="molecule type" value="Genomic_DNA"/>
</dbReference>
<dbReference type="PANTHER" id="PTHR36826:SF1">
    <property type="entry name" value="PROTEIN ECM13"/>
    <property type="match status" value="1"/>
</dbReference>
<accession>A0A8E2E5Z1</accession>
<keyword evidence="3" id="KW-1185">Reference proteome</keyword>
<protein>
    <submittedName>
        <fullName evidence="2">Uncharacterized protein</fullName>
    </submittedName>
</protein>
<organism evidence="2 3">
    <name type="scientific">Lepidopterella palustris CBS 459.81</name>
    <dbReference type="NCBI Taxonomy" id="1314670"/>
    <lineage>
        <taxon>Eukaryota</taxon>
        <taxon>Fungi</taxon>
        <taxon>Dikarya</taxon>
        <taxon>Ascomycota</taxon>
        <taxon>Pezizomycotina</taxon>
        <taxon>Dothideomycetes</taxon>
        <taxon>Pleosporomycetidae</taxon>
        <taxon>Mytilinidiales</taxon>
        <taxon>Argynnaceae</taxon>
        <taxon>Lepidopterella</taxon>
    </lineage>
</organism>
<evidence type="ECO:0000256" key="1">
    <source>
        <dbReference type="SAM" id="MobiDB-lite"/>
    </source>
</evidence>
<gene>
    <name evidence="2" type="ORF">K432DRAFT_384363</name>
</gene>
<proteinExistence type="predicted"/>
<dbReference type="Proteomes" id="UP000250266">
    <property type="component" value="Unassembled WGS sequence"/>
</dbReference>
<dbReference type="PANTHER" id="PTHR36826">
    <property type="entry name" value="PROTEIN ECM13"/>
    <property type="match status" value="1"/>
</dbReference>
<evidence type="ECO:0000313" key="3">
    <source>
        <dbReference type="Proteomes" id="UP000250266"/>
    </source>
</evidence>
<evidence type="ECO:0000313" key="2">
    <source>
        <dbReference type="EMBL" id="OCK77799.1"/>
    </source>
</evidence>
<dbReference type="InterPro" id="IPR037738">
    <property type="entry name" value="Ecm13-like"/>
</dbReference>
<sequence length="238" mass="26072">MANHMSLRQTYTLAHSAECKLHLAVSRPDRDLRFIVGHAMHLDSLMLRMVEIEESIEQSEQSTAIKFKGTGNVCIGDSHQPSTLGTQKTRAHSPPPPPMKADSDSDGEQEEDGEEEEDSVDGEGEDLGLMRFPSGTARPPQPPPLEYWDGSSSSSDQDEDEDGDEDGDEETLLNLDPVVLKSITKEKGNEELASLYNSIKNCPCQKGKVPDIGNFWEVPDQSNGENGHGRTAVVEIQA</sequence>
<feature type="region of interest" description="Disordered" evidence="1">
    <location>
        <begin position="70"/>
        <end position="176"/>
    </location>
</feature>
<name>A0A8E2E5Z1_9PEZI</name>
<dbReference type="OrthoDB" id="3938221at2759"/>